<evidence type="ECO:0000313" key="3">
    <source>
        <dbReference type="EMBL" id="VFK21912.1"/>
    </source>
</evidence>
<protein>
    <submittedName>
        <fullName evidence="2">Uncharacterized protein</fullName>
    </submittedName>
</protein>
<organism evidence="2">
    <name type="scientific">Candidatus Kentrum sp. FM</name>
    <dbReference type="NCBI Taxonomy" id="2126340"/>
    <lineage>
        <taxon>Bacteria</taxon>
        <taxon>Pseudomonadati</taxon>
        <taxon>Pseudomonadota</taxon>
        <taxon>Gammaproteobacteria</taxon>
        <taxon>Candidatus Kentrum</taxon>
    </lineage>
</organism>
<dbReference type="EMBL" id="CAADFA010000817">
    <property type="protein sequence ID" value="VFJ74946.1"/>
    <property type="molecule type" value="Genomic_DNA"/>
</dbReference>
<gene>
    <name evidence="1" type="ORF">BECKFM1743A_GA0114220_107333</name>
    <name evidence="3" type="ORF">BECKFM1743B_GA0114221_108253</name>
    <name evidence="2" type="ORF">BECKFM1743C_GA0114222_108173</name>
</gene>
<dbReference type="EMBL" id="CAADFL010000825">
    <property type="protein sequence ID" value="VFK21912.1"/>
    <property type="molecule type" value="Genomic_DNA"/>
</dbReference>
<dbReference type="EMBL" id="CAADEZ010000733">
    <property type="protein sequence ID" value="VFJ73625.1"/>
    <property type="molecule type" value="Genomic_DNA"/>
</dbReference>
<dbReference type="AlphaFoldDB" id="A0A450TYP3"/>
<sequence>MVDGEIEFFQEALGGLQALDVGEPLLEIGEDGGVEVEGLRVPACFSTKRAVSSVMA</sequence>
<evidence type="ECO:0000313" key="2">
    <source>
        <dbReference type="EMBL" id="VFJ74946.1"/>
    </source>
</evidence>
<evidence type="ECO:0000313" key="1">
    <source>
        <dbReference type="EMBL" id="VFJ73625.1"/>
    </source>
</evidence>
<proteinExistence type="predicted"/>
<accession>A0A450TYP3</accession>
<name>A0A450TYP3_9GAMM</name>
<reference evidence="2" key="1">
    <citation type="submission" date="2019-02" db="EMBL/GenBank/DDBJ databases">
        <authorList>
            <person name="Gruber-Vodicka R. H."/>
            <person name="Seah K. B. B."/>
        </authorList>
    </citation>
    <scope>NUCLEOTIDE SEQUENCE</scope>
    <source>
        <strain evidence="1">BECK_BZ163</strain>
        <strain evidence="3">BECK_BZ164</strain>
        <strain evidence="2">BECK_BZ165</strain>
    </source>
</reference>